<dbReference type="Proteomes" id="UP000307440">
    <property type="component" value="Unassembled WGS sequence"/>
</dbReference>
<accession>A0A5C3KTH7</accession>
<keyword evidence="2" id="KW-1185">Reference proteome</keyword>
<sequence length="64" mass="6976">MYASPRRSSGILRTCPINCTGAERRIWLTTASVWGHHATHHCLCVCSFALVTSTFHGGNDGDKS</sequence>
<dbReference type="EMBL" id="ML210224">
    <property type="protein sequence ID" value="TFK23143.1"/>
    <property type="molecule type" value="Genomic_DNA"/>
</dbReference>
<evidence type="ECO:0000313" key="2">
    <source>
        <dbReference type="Proteomes" id="UP000307440"/>
    </source>
</evidence>
<name>A0A5C3KTH7_COPMA</name>
<gene>
    <name evidence="1" type="ORF">FA15DRAFT_670746</name>
</gene>
<reference evidence="1 2" key="1">
    <citation type="journal article" date="2019" name="Nat. Ecol. Evol.">
        <title>Megaphylogeny resolves global patterns of mushroom evolution.</title>
        <authorList>
            <person name="Varga T."/>
            <person name="Krizsan K."/>
            <person name="Foldi C."/>
            <person name="Dima B."/>
            <person name="Sanchez-Garcia M."/>
            <person name="Sanchez-Ramirez S."/>
            <person name="Szollosi G.J."/>
            <person name="Szarkandi J.G."/>
            <person name="Papp V."/>
            <person name="Albert L."/>
            <person name="Andreopoulos W."/>
            <person name="Angelini C."/>
            <person name="Antonin V."/>
            <person name="Barry K.W."/>
            <person name="Bougher N.L."/>
            <person name="Buchanan P."/>
            <person name="Buyck B."/>
            <person name="Bense V."/>
            <person name="Catcheside P."/>
            <person name="Chovatia M."/>
            <person name="Cooper J."/>
            <person name="Damon W."/>
            <person name="Desjardin D."/>
            <person name="Finy P."/>
            <person name="Geml J."/>
            <person name="Haridas S."/>
            <person name="Hughes K."/>
            <person name="Justo A."/>
            <person name="Karasinski D."/>
            <person name="Kautmanova I."/>
            <person name="Kiss B."/>
            <person name="Kocsube S."/>
            <person name="Kotiranta H."/>
            <person name="LaButti K.M."/>
            <person name="Lechner B.E."/>
            <person name="Liimatainen K."/>
            <person name="Lipzen A."/>
            <person name="Lukacs Z."/>
            <person name="Mihaltcheva S."/>
            <person name="Morgado L.N."/>
            <person name="Niskanen T."/>
            <person name="Noordeloos M.E."/>
            <person name="Ohm R.A."/>
            <person name="Ortiz-Santana B."/>
            <person name="Ovrebo C."/>
            <person name="Racz N."/>
            <person name="Riley R."/>
            <person name="Savchenko A."/>
            <person name="Shiryaev A."/>
            <person name="Soop K."/>
            <person name="Spirin V."/>
            <person name="Szebenyi C."/>
            <person name="Tomsovsky M."/>
            <person name="Tulloss R.E."/>
            <person name="Uehling J."/>
            <person name="Grigoriev I.V."/>
            <person name="Vagvolgyi C."/>
            <person name="Papp T."/>
            <person name="Martin F.M."/>
            <person name="Miettinen O."/>
            <person name="Hibbett D.S."/>
            <person name="Nagy L.G."/>
        </authorList>
    </citation>
    <scope>NUCLEOTIDE SEQUENCE [LARGE SCALE GENOMIC DNA]</scope>
    <source>
        <strain evidence="1 2">CBS 121175</strain>
    </source>
</reference>
<dbReference type="AlphaFoldDB" id="A0A5C3KTH7"/>
<proteinExistence type="predicted"/>
<organism evidence="1 2">
    <name type="scientific">Coprinopsis marcescibilis</name>
    <name type="common">Agaric fungus</name>
    <name type="synonym">Psathyrella marcescibilis</name>
    <dbReference type="NCBI Taxonomy" id="230819"/>
    <lineage>
        <taxon>Eukaryota</taxon>
        <taxon>Fungi</taxon>
        <taxon>Dikarya</taxon>
        <taxon>Basidiomycota</taxon>
        <taxon>Agaricomycotina</taxon>
        <taxon>Agaricomycetes</taxon>
        <taxon>Agaricomycetidae</taxon>
        <taxon>Agaricales</taxon>
        <taxon>Agaricineae</taxon>
        <taxon>Psathyrellaceae</taxon>
        <taxon>Coprinopsis</taxon>
    </lineage>
</organism>
<protein>
    <submittedName>
        <fullName evidence="1">Uncharacterized protein</fullName>
    </submittedName>
</protein>
<evidence type="ECO:0000313" key="1">
    <source>
        <dbReference type="EMBL" id="TFK23143.1"/>
    </source>
</evidence>